<sequence>MRKIPFRGQEVDATEVDFQTRKEDWNEYQLMDGTVIKMKLVAGEVFRIEGEYDEEDNPVYIVRSKNVLIVRSPDALKRKL</sequence>
<evidence type="ECO:0000313" key="1">
    <source>
        <dbReference type="EMBL" id="GAI45414.1"/>
    </source>
</evidence>
<gene>
    <name evidence="1" type="ORF">S06H3_47065</name>
</gene>
<organism evidence="1">
    <name type="scientific">marine sediment metagenome</name>
    <dbReference type="NCBI Taxonomy" id="412755"/>
    <lineage>
        <taxon>unclassified sequences</taxon>
        <taxon>metagenomes</taxon>
        <taxon>ecological metagenomes</taxon>
    </lineage>
</organism>
<comment type="caution">
    <text evidence="1">The sequence shown here is derived from an EMBL/GenBank/DDBJ whole genome shotgun (WGS) entry which is preliminary data.</text>
</comment>
<dbReference type="EMBL" id="BARV01029527">
    <property type="protein sequence ID" value="GAI45414.1"/>
    <property type="molecule type" value="Genomic_DNA"/>
</dbReference>
<accession>X1QQ62</accession>
<dbReference type="AlphaFoldDB" id="X1QQ62"/>
<reference evidence="1" key="1">
    <citation type="journal article" date="2014" name="Front. Microbiol.">
        <title>High frequency of phylogenetically diverse reductive dehalogenase-homologous genes in deep subseafloor sedimentary metagenomes.</title>
        <authorList>
            <person name="Kawai M."/>
            <person name="Futagami T."/>
            <person name="Toyoda A."/>
            <person name="Takaki Y."/>
            <person name="Nishi S."/>
            <person name="Hori S."/>
            <person name="Arai W."/>
            <person name="Tsubouchi T."/>
            <person name="Morono Y."/>
            <person name="Uchiyama I."/>
            <person name="Ito T."/>
            <person name="Fujiyama A."/>
            <person name="Inagaki F."/>
            <person name="Takami H."/>
        </authorList>
    </citation>
    <scope>NUCLEOTIDE SEQUENCE</scope>
    <source>
        <strain evidence="1">Expedition CK06-06</strain>
    </source>
</reference>
<name>X1QQ62_9ZZZZ</name>
<protein>
    <submittedName>
        <fullName evidence="1">Uncharacterized protein</fullName>
    </submittedName>
</protein>
<proteinExistence type="predicted"/>